<feature type="region of interest" description="Disordered" evidence="1">
    <location>
        <begin position="106"/>
        <end position="140"/>
    </location>
</feature>
<keyword evidence="3" id="KW-1185">Reference proteome</keyword>
<name>A0A4C1ZL75_EUMVA</name>
<dbReference type="EMBL" id="BGZK01001850">
    <property type="protein sequence ID" value="GBP87295.1"/>
    <property type="molecule type" value="Genomic_DNA"/>
</dbReference>
<evidence type="ECO:0000313" key="2">
    <source>
        <dbReference type="EMBL" id="GBP87295.1"/>
    </source>
</evidence>
<accession>A0A4C1ZL75</accession>
<comment type="caution">
    <text evidence="2">The sequence shown here is derived from an EMBL/GenBank/DDBJ whole genome shotgun (WGS) entry which is preliminary data.</text>
</comment>
<evidence type="ECO:0000256" key="1">
    <source>
        <dbReference type="SAM" id="MobiDB-lite"/>
    </source>
</evidence>
<evidence type="ECO:0000313" key="3">
    <source>
        <dbReference type="Proteomes" id="UP000299102"/>
    </source>
</evidence>
<proteinExistence type="predicted"/>
<reference evidence="2 3" key="1">
    <citation type="journal article" date="2019" name="Commun. Biol.">
        <title>The bagworm genome reveals a unique fibroin gene that provides high tensile strength.</title>
        <authorList>
            <person name="Kono N."/>
            <person name="Nakamura H."/>
            <person name="Ohtoshi R."/>
            <person name="Tomita M."/>
            <person name="Numata K."/>
            <person name="Arakawa K."/>
        </authorList>
    </citation>
    <scope>NUCLEOTIDE SEQUENCE [LARGE SCALE GENOMIC DNA]</scope>
</reference>
<dbReference type="AlphaFoldDB" id="A0A4C1ZL75"/>
<protein>
    <submittedName>
        <fullName evidence="2">Uncharacterized protein</fullName>
    </submittedName>
</protein>
<dbReference type="Proteomes" id="UP000299102">
    <property type="component" value="Unassembled WGS sequence"/>
</dbReference>
<organism evidence="2 3">
    <name type="scientific">Eumeta variegata</name>
    <name type="common">Bagworm moth</name>
    <name type="synonym">Eumeta japonica</name>
    <dbReference type="NCBI Taxonomy" id="151549"/>
    <lineage>
        <taxon>Eukaryota</taxon>
        <taxon>Metazoa</taxon>
        <taxon>Ecdysozoa</taxon>
        <taxon>Arthropoda</taxon>
        <taxon>Hexapoda</taxon>
        <taxon>Insecta</taxon>
        <taxon>Pterygota</taxon>
        <taxon>Neoptera</taxon>
        <taxon>Endopterygota</taxon>
        <taxon>Lepidoptera</taxon>
        <taxon>Glossata</taxon>
        <taxon>Ditrysia</taxon>
        <taxon>Tineoidea</taxon>
        <taxon>Psychidae</taxon>
        <taxon>Oiketicinae</taxon>
        <taxon>Eumeta</taxon>
    </lineage>
</organism>
<sequence length="140" mass="15634">MPLSESRRNRRREVISRQNYTLPGLDRSAALGLLARDDPTRAILHPAPRTPISNKKKMSQTGDVIGCQILAINKRLGCQNSQNDSDHAHIDPSFFYLEFNRTTRPAPLRFKPSAPDAAGERMEPDTSLSPVFPTLKNLSP</sequence>
<gene>
    <name evidence="2" type="ORF">EVAR_86877_1</name>
</gene>